<name>A0A183FYU0_HELPZ</name>
<accession>A0A183FYU0</accession>
<protein>
    <submittedName>
        <fullName evidence="3">GST N-terminal domain-containing protein</fullName>
    </submittedName>
</protein>
<reference evidence="3" key="2">
    <citation type="submission" date="2019-09" db="UniProtKB">
        <authorList>
            <consortium name="WormBaseParasite"/>
        </authorList>
    </citation>
    <scope>IDENTIFICATION</scope>
</reference>
<evidence type="ECO:0000313" key="1">
    <source>
        <dbReference type="EMBL" id="VDO97632.1"/>
    </source>
</evidence>
<gene>
    <name evidence="1" type="ORF">HPBE_LOCUS13849</name>
</gene>
<dbReference type="OrthoDB" id="5786316at2759"/>
<dbReference type="InterPro" id="IPR012877">
    <property type="entry name" value="Dhs-27"/>
</dbReference>
<reference evidence="1 2" key="1">
    <citation type="submission" date="2018-11" db="EMBL/GenBank/DDBJ databases">
        <authorList>
            <consortium name="Pathogen Informatics"/>
        </authorList>
    </citation>
    <scope>NUCLEOTIDE SEQUENCE [LARGE SCALE GENOMIC DNA]</scope>
</reference>
<dbReference type="WBParaSite" id="HPBE_0001384801-mRNA-1">
    <property type="protein sequence ID" value="HPBE_0001384801-mRNA-1"/>
    <property type="gene ID" value="HPBE_0001384801"/>
</dbReference>
<sequence length="126" mass="14285">MTRLTSIAKESVMKGSGGTMDTLNLYTPAGGLYDTHVTWEDIEEDMKRELKTKASFGPNRTAKDIGDGKGFMSKILLVNPDWQHKDKELPKVFIVKVSSVRCKVANIALLVLDFFEILIRFRIFFL</sequence>
<dbReference type="EMBL" id="UZAH01028099">
    <property type="protein sequence ID" value="VDO97632.1"/>
    <property type="molecule type" value="Genomic_DNA"/>
</dbReference>
<dbReference type="PANTHER" id="PTHR23020">
    <property type="entry name" value="UNCHARACTERIZED NUCLEAR HORMONE RECEPTOR-RELATED"/>
    <property type="match status" value="1"/>
</dbReference>
<dbReference type="InterPro" id="IPR052961">
    <property type="entry name" value="Oxido-Kinase-like_Enzymes"/>
</dbReference>
<organism evidence="2 3">
    <name type="scientific">Heligmosomoides polygyrus</name>
    <name type="common">Parasitic roundworm</name>
    <dbReference type="NCBI Taxonomy" id="6339"/>
    <lineage>
        <taxon>Eukaryota</taxon>
        <taxon>Metazoa</taxon>
        <taxon>Ecdysozoa</taxon>
        <taxon>Nematoda</taxon>
        <taxon>Chromadorea</taxon>
        <taxon>Rhabditida</taxon>
        <taxon>Rhabditina</taxon>
        <taxon>Rhabditomorpha</taxon>
        <taxon>Strongyloidea</taxon>
        <taxon>Heligmosomidae</taxon>
        <taxon>Heligmosomoides</taxon>
    </lineage>
</organism>
<evidence type="ECO:0000313" key="3">
    <source>
        <dbReference type="WBParaSite" id="HPBE_0001384801-mRNA-1"/>
    </source>
</evidence>
<dbReference type="Proteomes" id="UP000050761">
    <property type="component" value="Unassembled WGS sequence"/>
</dbReference>
<dbReference type="AlphaFoldDB" id="A0A183FYU0"/>
<dbReference type="PANTHER" id="PTHR23020:SF8">
    <property type="entry name" value="CHK KINASE-LIKE DOMAIN-CONTAINING PROTEIN"/>
    <property type="match status" value="1"/>
</dbReference>
<accession>A0A3P8DN41</accession>
<evidence type="ECO:0000313" key="2">
    <source>
        <dbReference type="Proteomes" id="UP000050761"/>
    </source>
</evidence>
<dbReference type="Pfam" id="PF07914">
    <property type="entry name" value="DUF1679"/>
    <property type="match status" value="1"/>
</dbReference>
<proteinExistence type="predicted"/>
<keyword evidence="2" id="KW-1185">Reference proteome</keyword>